<dbReference type="PANTHER" id="PTHR33442">
    <property type="entry name" value="TRANS-3-HYDROXY-L-PROLINE DEHYDRATASE"/>
    <property type="match status" value="1"/>
</dbReference>
<dbReference type="PIRSF" id="PIRSF029792">
    <property type="entry name" value="Pro_racemase"/>
    <property type="match status" value="1"/>
</dbReference>
<organism evidence="2 3">
    <name type="scientific">Paracandidimonas soli</name>
    <dbReference type="NCBI Taxonomy" id="1917182"/>
    <lineage>
        <taxon>Bacteria</taxon>
        <taxon>Pseudomonadati</taxon>
        <taxon>Pseudomonadota</taxon>
        <taxon>Betaproteobacteria</taxon>
        <taxon>Burkholderiales</taxon>
        <taxon>Alcaligenaceae</taxon>
        <taxon>Paracandidimonas</taxon>
    </lineage>
</organism>
<evidence type="ECO:0000313" key="3">
    <source>
        <dbReference type="Proteomes" id="UP000294692"/>
    </source>
</evidence>
<keyword evidence="3" id="KW-1185">Reference proteome</keyword>
<dbReference type="SFLD" id="SFLDS00028">
    <property type="entry name" value="Proline_Racemase"/>
    <property type="match status" value="1"/>
</dbReference>
<dbReference type="EMBL" id="SMBX01000001">
    <property type="protein sequence ID" value="TCV02959.1"/>
    <property type="molecule type" value="Genomic_DNA"/>
</dbReference>
<dbReference type="Proteomes" id="UP000294692">
    <property type="component" value="Unassembled WGS sequence"/>
</dbReference>
<dbReference type="RefSeq" id="WP_132472954.1">
    <property type="nucleotide sequence ID" value="NZ_JBHRVM010000001.1"/>
</dbReference>
<evidence type="ECO:0000313" key="2">
    <source>
        <dbReference type="EMBL" id="TCV02959.1"/>
    </source>
</evidence>
<comment type="similarity">
    <text evidence="1">Belongs to the proline racemase family.</text>
</comment>
<dbReference type="PANTHER" id="PTHR33442:SF5">
    <property type="entry name" value="BIFUNCTIONAL TRANS-3-HYDROXY-L-PROLINE DEHYDRATASE_2-EPIMERASE"/>
    <property type="match status" value="1"/>
</dbReference>
<dbReference type="GO" id="GO:0047580">
    <property type="term" value="F:4-hydroxyproline epimerase activity"/>
    <property type="evidence" value="ECO:0007669"/>
    <property type="project" value="TreeGrafter"/>
</dbReference>
<dbReference type="Gene3D" id="3.10.310.10">
    <property type="entry name" value="Diaminopimelate Epimerase, Chain A, domain 1"/>
    <property type="match status" value="2"/>
</dbReference>
<protein>
    <submittedName>
        <fullName evidence="2">Proline racemase</fullName>
    </submittedName>
</protein>
<proteinExistence type="inferred from homology"/>
<accession>A0A4R3VGW3</accession>
<dbReference type="InterPro" id="IPR008794">
    <property type="entry name" value="Pro_racemase_fam"/>
</dbReference>
<dbReference type="Pfam" id="PF05544">
    <property type="entry name" value="Pro_racemase"/>
    <property type="match status" value="1"/>
</dbReference>
<sequence>MQKQDVFDVIYTHTEGEPLCIIHSGVPYPVNSTVVEKRAFLVEHYDWLRKALMREPRGHNDMFGVFLTPPSSADYDAGLIYIDGHTYSHMCGHGTIAVAMVMVAMGMVPRNPDGKTTIRFETTAGLVVAEVDATQDEVLTTQFENVPAYVEAQDLPVVLPGYGEVKADIVWGGNYFGIIDLSQTALRIAPENGKTLIQMGLAAREQINAQYKIQHPTQAHINDLNFITFWHQPTIEGAFYKNVHVFSGGQLDRSPGGTGTSAMMAMFEARGKLGFNQPIKSEGLLGSGTFEGCLLGEVDLNGKRGVRPTVKGTASILGTARWNIDRNDPVGAGFIVR</sequence>
<evidence type="ECO:0000256" key="1">
    <source>
        <dbReference type="ARBA" id="ARBA00007529"/>
    </source>
</evidence>
<dbReference type="AlphaFoldDB" id="A0A4R3VGW3"/>
<name>A0A4R3VGW3_9BURK</name>
<reference evidence="2 3" key="1">
    <citation type="submission" date="2019-03" db="EMBL/GenBank/DDBJ databases">
        <title>Genomic Encyclopedia of Type Strains, Phase IV (KMG-IV): sequencing the most valuable type-strain genomes for metagenomic binning, comparative biology and taxonomic classification.</title>
        <authorList>
            <person name="Goeker M."/>
        </authorList>
    </citation>
    <scope>NUCLEOTIDE SEQUENCE [LARGE SCALE GENOMIC DNA]</scope>
    <source>
        <strain evidence="2 3">DSM 100048</strain>
    </source>
</reference>
<dbReference type="OrthoDB" id="181267at2"/>
<gene>
    <name evidence="2" type="ORF">EV686_101419</name>
</gene>
<comment type="caution">
    <text evidence="2">The sequence shown here is derived from an EMBL/GenBank/DDBJ whole genome shotgun (WGS) entry which is preliminary data.</text>
</comment>
<dbReference type="SUPFAM" id="SSF54506">
    <property type="entry name" value="Diaminopimelate epimerase-like"/>
    <property type="match status" value="1"/>
</dbReference>